<dbReference type="PANTHER" id="PTHR22870">
    <property type="entry name" value="REGULATOR OF CHROMOSOME CONDENSATION"/>
    <property type="match status" value="1"/>
</dbReference>
<proteinExistence type="predicted"/>
<feature type="repeat" description="RCC1" evidence="2">
    <location>
        <begin position="1283"/>
        <end position="1332"/>
    </location>
</feature>
<dbReference type="Gene3D" id="3.40.850.10">
    <property type="entry name" value="Kinesin motor domain"/>
    <property type="match status" value="1"/>
</dbReference>
<dbReference type="SUPFAM" id="SSF50985">
    <property type="entry name" value="RCC1/BLIP-II"/>
    <property type="match status" value="1"/>
</dbReference>
<evidence type="ECO:0000256" key="2">
    <source>
        <dbReference type="PROSITE-ProRule" id="PRU00235"/>
    </source>
</evidence>
<evidence type="ECO:0000313" key="5">
    <source>
        <dbReference type="Proteomes" id="UP001195914"/>
    </source>
</evidence>
<protein>
    <submittedName>
        <fullName evidence="4">IQ calmodulin-binding domain containing protein</fullName>
    </submittedName>
</protein>
<name>A0AAD9LE70_BABDI</name>
<evidence type="ECO:0000256" key="3">
    <source>
        <dbReference type="SAM" id="MobiDB-lite"/>
    </source>
</evidence>
<dbReference type="PROSITE" id="PS50012">
    <property type="entry name" value="RCC1_3"/>
    <property type="match status" value="1"/>
</dbReference>
<dbReference type="Gene3D" id="1.20.5.190">
    <property type="match status" value="1"/>
</dbReference>
<dbReference type="CDD" id="cd23767">
    <property type="entry name" value="IQCD"/>
    <property type="match status" value="1"/>
</dbReference>
<evidence type="ECO:0000256" key="1">
    <source>
        <dbReference type="ARBA" id="ARBA00022737"/>
    </source>
</evidence>
<feature type="region of interest" description="Disordered" evidence="3">
    <location>
        <begin position="373"/>
        <end position="396"/>
    </location>
</feature>
<dbReference type="InterPro" id="IPR009091">
    <property type="entry name" value="RCC1/BLIP-II"/>
</dbReference>
<dbReference type="PROSITE" id="PS50096">
    <property type="entry name" value="IQ"/>
    <property type="match status" value="3"/>
</dbReference>
<sequence length="1590" mass="180295">MDSLVRPEIIRTPSKVSDDASSRNDTAAPIYRNDGLGHMIQDFYYVDDLQASHIAECLYRRYCDDKPFTYFGNVLFYLMQAKGRALQDEYARYLYADGEQEPHLFSLMNEILHSIKTRKKRADVRLSKSQPELPELVRSVTQSFVDNLEVHTSNDNYNILVYGDGIYEQLRVATHAAVYLTQGAHVIGLEPSGMLSDYLSAANSLLEHFNDYSTHGSRFCNIQITYKLNFGKTNQLDSINLIPNLATDISCYAVSSTHRKLLGKKVKMPKFKHIVYRPPSVFYAILYTAISGKHKKWISTSRLTPTDAQRILEMLPQHEIEAETDHVATFEHTVKLLLHIGFSVEEVTSFIQILTAILLFDTYNILRSRMASDHDQPDATNKDNDTNTSKNTSDGPVLNPKDVIVFAADVLEIGLLRMPAKALKSQDLLFKLEIMGTNNQWQFDNLPAALYIRLKHMLYRKINTCLAIRYGGVAMISIAVHCNAGNFPQSMPVDNNGDLEIAKRGAEEAFVHHFINSTDCIDLMAVNQDFIIRNNAAMGKIIGDPGLLARIVMESQKQTSDTSEEHTWRDSDRTTVEHSCQDVEYDIATIIHNESVSFSIPKGIAKLLSYSKNNMLLGLFFSKTSLHHVFGACAASLSYLMFLKKCLSAGDSTYYVACTIPNICSRLYREHRKKGTAIVRRLRRHNDGSEAAEHSHEENATEALVRALSCNIPVLDLCIAQRDTSRTVLDLQSALRTFLPLAYVALPPQLHNAIAFADDAEAITFLLSALKVPESMYEIHDNIVVLPKTLCIKLAARVSNYVSNTIDSIRIIQGWWVGYNTMQLKGVLRRMVVRLQSRIRSIIFQDRVAALVSARNLSLDFIGLCVTIYHLNVSLHASSHKTLQLLHSMEKRYHEKEFNHIQYAAAAYIQACWRGTLTRRRYAKLRHAKFEEFAAVLLQATIRRFLATASIVHKKPSRETAAICIQATYRGYRARCEYEKLTGLKLALLSIIRKGSKLLSMSEQLKFVKERKKHNMTTMQMKKLIIMQTNLPPGFVKAQNLFRMYFIRKQYLNLRSALEKVQALALTKLARWSYMEKVQAAVVIQRWWRSVHKHDMVRLSHNAVYYLNLREQAAIALLRSACNSIGVTIVQFVLYQDIRRIYPRSWAMDPLDILGHLMQLQRTNIDGEAPVFPAITGLQFAIGAYHSLLLLFFSNGTSSLYSWGAPSVLDAKPYRRAPLTEQEDAVDDTGLVVKKMAQPLVFCKDDPVERSEAVLPQLSPRPRVNITAIACGNDFSLALSTDGQLFTWGNNHDGQCGQGHRLVYVWSPTLLRLYGVTKISCGEQHSVVQVSVGDYFTFGRVFGDVLYTPEDLKSYCEAVRYQRIESVVCGGFLTVLYTAELSYVLRVLGHLHTFNELYNLRGNIKSVCTNGHMICALVEREVEHTSGVKQQDQRLYAWGHLRCVSKHFKETLPNTTLLVNAFCERFEHQDKRKPRRSMLKVDSQLAKSTFIPMPTEIAFYKKVVDIKCDHQQLILICQNGVVFGAQVFELLHDNPGDIRESDEYSIKLNPQVTNVRLEPALYQFTALEKGSGTVQVAYNRLASSICYATQ</sequence>
<accession>A0AAD9LE70</accession>
<gene>
    <name evidence="4" type="ORF">X943_002025</name>
</gene>
<dbReference type="SMART" id="SM00015">
    <property type="entry name" value="IQ"/>
    <property type="match status" value="4"/>
</dbReference>
<comment type="caution">
    <text evidence="4">The sequence shown here is derived from an EMBL/GenBank/DDBJ whole genome shotgun (WGS) entry which is preliminary data.</text>
</comment>
<dbReference type="InterPro" id="IPR027417">
    <property type="entry name" value="P-loop_NTPase"/>
</dbReference>
<keyword evidence="5" id="KW-1185">Reference proteome</keyword>
<dbReference type="Pfam" id="PF13540">
    <property type="entry name" value="RCC1_2"/>
    <property type="match status" value="1"/>
</dbReference>
<keyword evidence="1" id="KW-0677">Repeat</keyword>
<reference evidence="4" key="1">
    <citation type="journal article" date="2014" name="Nucleic Acids Res.">
        <title>The evolutionary dynamics of variant antigen genes in Babesia reveal a history of genomic innovation underlying host-parasite interaction.</title>
        <authorList>
            <person name="Jackson A.P."/>
            <person name="Otto T.D."/>
            <person name="Darby A."/>
            <person name="Ramaprasad A."/>
            <person name="Xia D."/>
            <person name="Echaide I.E."/>
            <person name="Farber M."/>
            <person name="Gahlot S."/>
            <person name="Gamble J."/>
            <person name="Gupta D."/>
            <person name="Gupta Y."/>
            <person name="Jackson L."/>
            <person name="Malandrin L."/>
            <person name="Malas T.B."/>
            <person name="Moussa E."/>
            <person name="Nair M."/>
            <person name="Reid A.J."/>
            <person name="Sanders M."/>
            <person name="Sharma J."/>
            <person name="Tracey A."/>
            <person name="Quail M.A."/>
            <person name="Weir W."/>
            <person name="Wastling J.M."/>
            <person name="Hall N."/>
            <person name="Willadsen P."/>
            <person name="Lingelbach K."/>
            <person name="Shiels B."/>
            <person name="Tait A."/>
            <person name="Berriman M."/>
            <person name="Allred D.R."/>
            <person name="Pain A."/>
        </authorList>
    </citation>
    <scope>NUCLEOTIDE SEQUENCE</scope>
    <source>
        <strain evidence="4">1802A</strain>
    </source>
</reference>
<dbReference type="EMBL" id="JAHBMH010000073">
    <property type="protein sequence ID" value="KAK1933065.1"/>
    <property type="molecule type" value="Genomic_DNA"/>
</dbReference>
<dbReference type="Proteomes" id="UP001195914">
    <property type="component" value="Unassembled WGS sequence"/>
</dbReference>
<dbReference type="SUPFAM" id="SSF52540">
    <property type="entry name" value="P-loop containing nucleoside triphosphate hydrolases"/>
    <property type="match status" value="1"/>
</dbReference>
<organism evidence="4 5">
    <name type="scientific">Babesia divergens</name>
    <dbReference type="NCBI Taxonomy" id="32595"/>
    <lineage>
        <taxon>Eukaryota</taxon>
        <taxon>Sar</taxon>
        <taxon>Alveolata</taxon>
        <taxon>Apicomplexa</taxon>
        <taxon>Aconoidasida</taxon>
        <taxon>Piroplasmida</taxon>
        <taxon>Babesiidae</taxon>
        <taxon>Babesia</taxon>
    </lineage>
</organism>
<dbReference type="InterPro" id="IPR000048">
    <property type="entry name" value="IQ_motif_EF-hand-BS"/>
</dbReference>
<dbReference type="InterPro" id="IPR036961">
    <property type="entry name" value="Kinesin_motor_dom_sf"/>
</dbReference>
<reference evidence="4" key="2">
    <citation type="submission" date="2021-05" db="EMBL/GenBank/DDBJ databases">
        <authorList>
            <person name="Pain A."/>
        </authorList>
    </citation>
    <scope>NUCLEOTIDE SEQUENCE</scope>
    <source>
        <strain evidence="4">1802A</strain>
    </source>
</reference>
<dbReference type="InterPro" id="IPR000408">
    <property type="entry name" value="Reg_chr_condens"/>
</dbReference>
<dbReference type="InterPro" id="IPR051210">
    <property type="entry name" value="Ub_ligase/GEF_domain"/>
</dbReference>
<feature type="compositionally biased region" description="Basic and acidic residues" evidence="3">
    <location>
        <begin position="373"/>
        <end position="385"/>
    </location>
</feature>
<dbReference type="Pfam" id="PF00612">
    <property type="entry name" value="IQ"/>
    <property type="match status" value="2"/>
</dbReference>
<evidence type="ECO:0000313" key="4">
    <source>
        <dbReference type="EMBL" id="KAK1933065.1"/>
    </source>
</evidence>
<dbReference type="PANTHER" id="PTHR22870:SF388">
    <property type="entry name" value="CLARET, ISOFORM A"/>
    <property type="match status" value="1"/>
</dbReference>
<dbReference type="Gene3D" id="2.130.10.30">
    <property type="entry name" value="Regulator of chromosome condensation 1/beta-lactamase-inhibitor protein II"/>
    <property type="match status" value="1"/>
</dbReference>